<dbReference type="InterPro" id="IPR023828">
    <property type="entry name" value="Peptidase_S8_Ser-AS"/>
</dbReference>
<dbReference type="Pfam" id="PF00082">
    <property type="entry name" value="Peptidase_S8"/>
    <property type="match status" value="1"/>
</dbReference>
<comment type="similarity">
    <text evidence="1">Belongs to the peptidase S8 family. Furin subfamily.</text>
</comment>
<evidence type="ECO:0000256" key="6">
    <source>
        <dbReference type="ARBA" id="ARBA00022837"/>
    </source>
</evidence>
<keyword evidence="4 8" id="KW-0378">Hydrolase</keyword>
<feature type="domain" description="P/Homo B" evidence="9">
    <location>
        <begin position="373"/>
        <end position="518"/>
    </location>
</feature>
<reference evidence="10" key="1">
    <citation type="submission" date="2015-10" db="EMBL/GenBank/DDBJ databases">
        <title>Description of Candidatus Tenderia electrophaga gen. nov, sp. nov., an Uncultivated Electroautotroph from a Biocathode Enrichment.</title>
        <authorList>
            <person name="Eddie B.J."/>
            <person name="Malanoski A.P."/>
            <person name="Wang Z."/>
            <person name="Hall R.J."/>
            <person name="Oh S.D."/>
            <person name="Heiner C."/>
            <person name="Lin B."/>
            <person name="Strycharz-Glaven S.M."/>
        </authorList>
    </citation>
    <scope>NUCLEOTIDE SEQUENCE [LARGE SCALE GENOMIC DNA]</scope>
    <source>
        <strain evidence="10">NRL1</strain>
    </source>
</reference>
<keyword evidence="5 8" id="KW-0720">Serine protease</keyword>
<dbReference type="PROSITE" id="PS51892">
    <property type="entry name" value="SUBTILASE"/>
    <property type="match status" value="1"/>
</dbReference>
<dbReference type="InterPro" id="IPR002884">
    <property type="entry name" value="P_dom"/>
</dbReference>
<dbReference type="InterPro" id="IPR000209">
    <property type="entry name" value="Peptidase_S8/S53_dom"/>
</dbReference>
<feature type="active site" description="Charge relay system" evidence="7 8">
    <location>
        <position position="88"/>
    </location>
</feature>
<evidence type="ECO:0000256" key="8">
    <source>
        <dbReference type="PROSITE-ProRule" id="PRU01240"/>
    </source>
</evidence>
<evidence type="ECO:0000313" key="10">
    <source>
        <dbReference type="EMBL" id="ALP52440.1"/>
    </source>
</evidence>
<dbReference type="PRINTS" id="PR00723">
    <property type="entry name" value="SUBTILISIN"/>
</dbReference>
<dbReference type="PROSITE" id="PS51829">
    <property type="entry name" value="P_HOMO_B"/>
    <property type="match status" value="1"/>
</dbReference>
<evidence type="ECO:0000259" key="9">
    <source>
        <dbReference type="PROSITE" id="PS51829"/>
    </source>
</evidence>
<dbReference type="AlphaFoldDB" id="A0A0S2TBA8"/>
<dbReference type="InterPro" id="IPR034182">
    <property type="entry name" value="Kexin/furin"/>
</dbReference>
<dbReference type="GO" id="GO:0004252">
    <property type="term" value="F:serine-type endopeptidase activity"/>
    <property type="evidence" value="ECO:0007669"/>
    <property type="project" value="UniProtKB-UniRule"/>
</dbReference>
<proteinExistence type="inferred from homology"/>
<keyword evidence="3" id="KW-0732">Signal</keyword>
<keyword evidence="11" id="KW-1185">Reference proteome</keyword>
<dbReference type="CDD" id="cd04059">
    <property type="entry name" value="Peptidases_S8_Protein_convertases_Kexins_Furin-like"/>
    <property type="match status" value="1"/>
</dbReference>
<dbReference type="InterPro" id="IPR022398">
    <property type="entry name" value="Peptidase_S8_His-AS"/>
</dbReference>
<accession>A0A0S2TBA8</accession>
<evidence type="ECO:0000256" key="1">
    <source>
        <dbReference type="ARBA" id="ARBA00005325"/>
    </source>
</evidence>
<dbReference type="KEGG" id="tee:Tel_04375"/>
<dbReference type="EMBL" id="CP013099">
    <property type="protein sequence ID" value="ALP52440.1"/>
    <property type="molecule type" value="Genomic_DNA"/>
</dbReference>
<dbReference type="PANTHER" id="PTHR42884">
    <property type="entry name" value="PROPROTEIN CONVERTASE SUBTILISIN/KEXIN-RELATED"/>
    <property type="match status" value="1"/>
</dbReference>
<evidence type="ECO:0000256" key="7">
    <source>
        <dbReference type="PIRSR" id="PIRSR615500-1"/>
    </source>
</evidence>
<dbReference type="Gene3D" id="2.60.120.260">
    <property type="entry name" value="Galactose-binding domain-like"/>
    <property type="match status" value="1"/>
</dbReference>
<gene>
    <name evidence="10" type="ORF">Tel_04375</name>
</gene>
<keyword evidence="2 8" id="KW-0645">Protease</keyword>
<feature type="active site" description="Charge relay system" evidence="7 8">
    <location>
        <position position="51"/>
    </location>
</feature>
<dbReference type="Gene3D" id="3.40.50.200">
    <property type="entry name" value="Peptidase S8/S53 domain"/>
    <property type="match status" value="1"/>
</dbReference>
<dbReference type="InterPro" id="IPR036852">
    <property type="entry name" value="Peptidase_S8/S53_dom_sf"/>
</dbReference>
<keyword evidence="6" id="KW-0106">Calcium</keyword>
<sequence length="518" mass="54985">MDNAGDPLFADQWHLDNTGQFVGTRSGEDINVIPVWNDGVKGAGVLVAVVDDGLQLGHEDLAANIAANKSWDYRQSDNDPSPASENYHGTFVAGVLGARDQNGLGLRGVAPRASLAGYNLLWNNTVLNTELYDAMTRNLSEVGVSSNSWGLSVDGLGEAEPPTDTFWHDGVERGVLEGRGGKGTVYVWAAGNGREDGGQDNSNYDYQANNRHVIAVCAVDGRGQRASYSEVGANLWLCAPGGANFLSGGGMVSLGLPTTDLMGAAGCNGDPDCQVGGDYQNRSYTRAFLGTSAATPVVSGVVALMLQVNPALGWRDVRLILAQTARRNDSLDADWSLTVPHTGQPQYSINHQYGFGVVDAAAAVARAKTWTNVGPQQIVERSVANVQAIPDNIGTALQQQVSVSADLVIEYVEIDINTNHIYAGDLEIVLSAPSGTDSVLAETHDCLIEVPGQTPGQVTYQVRFGTCAYGYNPWTFGSSRHLGEGSSGVWRLTLRDQGNQGSSGDLIAWTLRIYGRAP</sequence>
<evidence type="ECO:0000256" key="4">
    <source>
        <dbReference type="ARBA" id="ARBA00022801"/>
    </source>
</evidence>
<name>A0A0S2TBA8_9GAMM</name>
<dbReference type="STRING" id="1748243.Tel_04375"/>
<dbReference type="PANTHER" id="PTHR42884:SF14">
    <property type="entry name" value="NEUROENDOCRINE CONVERTASE 1"/>
    <property type="match status" value="1"/>
</dbReference>
<dbReference type="SUPFAM" id="SSF52743">
    <property type="entry name" value="Subtilisin-like"/>
    <property type="match status" value="1"/>
</dbReference>
<dbReference type="PROSITE" id="PS00136">
    <property type="entry name" value="SUBTILASE_ASP"/>
    <property type="match status" value="1"/>
</dbReference>
<dbReference type="InterPro" id="IPR023827">
    <property type="entry name" value="Peptidase_S8_Asp-AS"/>
</dbReference>
<dbReference type="InterPro" id="IPR015500">
    <property type="entry name" value="Peptidase_S8_subtilisin-rel"/>
</dbReference>
<organism evidence="10 11">
    <name type="scientific">Candidatus Tenderia electrophaga</name>
    <dbReference type="NCBI Taxonomy" id="1748243"/>
    <lineage>
        <taxon>Bacteria</taxon>
        <taxon>Pseudomonadati</taxon>
        <taxon>Pseudomonadota</taxon>
        <taxon>Gammaproteobacteria</taxon>
        <taxon>Candidatus Tenderiales</taxon>
        <taxon>Candidatus Tenderiaceae</taxon>
        <taxon>Candidatus Tenderia</taxon>
    </lineage>
</organism>
<dbReference type="PROSITE" id="PS00137">
    <property type="entry name" value="SUBTILASE_HIS"/>
    <property type="match status" value="1"/>
</dbReference>
<evidence type="ECO:0000256" key="3">
    <source>
        <dbReference type="ARBA" id="ARBA00022729"/>
    </source>
</evidence>
<dbReference type="InterPro" id="IPR008979">
    <property type="entry name" value="Galactose-bd-like_sf"/>
</dbReference>
<dbReference type="Pfam" id="PF01483">
    <property type="entry name" value="P_proprotein"/>
    <property type="match status" value="1"/>
</dbReference>
<dbReference type="SUPFAM" id="SSF49785">
    <property type="entry name" value="Galactose-binding domain-like"/>
    <property type="match status" value="1"/>
</dbReference>
<evidence type="ECO:0000256" key="5">
    <source>
        <dbReference type="ARBA" id="ARBA00022825"/>
    </source>
</evidence>
<dbReference type="PROSITE" id="PS00138">
    <property type="entry name" value="SUBTILASE_SER"/>
    <property type="match status" value="1"/>
</dbReference>
<dbReference type="GO" id="GO:0005737">
    <property type="term" value="C:cytoplasm"/>
    <property type="evidence" value="ECO:0007669"/>
    <property type="project" value="UniProtKB-ARBA"/>
</dbReference>
<dbReference type="GO" id="GO:0016020">
    <property type="term" value="C:membrane"/>
    <property type="evidence" value="ECO:0007669"/>
    <property type="project" value="TreeGrafter"/>
</dbReference>
<evidence type="ECO:0000313" key="11">
    <source>
        <dbReference type="Proteomes" id="UP000055136"/>
    </source>
</evidence>
<protein>
    <recommendedName>
        <fullName evidence="9">P/Homo B domain-containing protein</fullName>
    </recommendedName>
</protein>
<evidence type="ECO:0000256" key="2">
    <source>
        <dbReference type="ARBA" id="ARBA00022670"/>
    </source>
</evidence>
<feature type="active site" description="Charge relay system" evidence="7 8">
    <location>
        <position position="292"/>
    </location>
</feature>
<dbReference type="GO" id="GO:0012505">
    <property type="term" value="C:endomembrane system"/>
    <property type="evidence" value="ECO:0007669"/>
    <property type="project" value="UniProtKB-ARBA"/>
</dbReference>
<dbReference type="Proteomes" id="UP000055136">
    <property type="component" value="Chromosome"/>
</dbReference>
<dbReference type="GO" id="GO:0016485">
    <property type="term" value="P:protein processing"/>
    <property type="evidence" value="ECO:0007669"/>
    <property type="project" value="TreeGrafter"/>
</dbReference>